<keyword evidence="1" id="KW-0812">Transmembrane</keyword>
<keyword evidence="1" id="KW-1133">Transmembrane helix</keyword>
<reference evidence="2 3" key="1">
    <citation type="submission" date="2019-09" db="EMBL/GenBank/DDBJ databases">
        <authorList>
            <person name="Chen X.-Y."/>
        </authorList>
    </citation>
    <scope>NUCLEOTIDE SEQUENCE [LARGE SCALE GENOMIC DNA]</scope>
    <source>
        <strain evidence="2 3">NY5</strain>
    </source>
</reference>
<evidence type="ECO:0000256" key="1">
    <source>
        <dbReference type="SAM" id="Phobius"/>
    </source>
</evidence>
<gene>
    <name evidence="2" type="ORF">F0M18_10455</name>
</gene>
<protein>
    <submittedName>
        <fullName evidence="2">Uncharacterized protein</fullName>
    </submittedName>
</protein>
<evidence type="ECO:0000313" key="3">
    <source>
        <dbReference type="Proteomes" id="UP000323708"/>
    </source>
</evidence>
<accession>A0A5B0X1E5</accession>
<name>A0A5B0X1E5_9GAMM</name>
<keyword evidence="3" id="KW-1185">Reference proteome</keyword>
<proteinExistence type="predicted"/>
<evidence type="ECO:0000313" key="2">
    <source>
        <dbReference type="EMBL" id="KAA1191939.1"/>
    </source>
</evidence>
<dbReference type="AlphaFoldDB" id="A0A5B0X1E5"/>
<dbReference type="EMBL" id="VTUX01000004">
    <property type="protein sequence ID" value="KAA1191939.1"/>
    <property type="molecule type" value="Genomic_DNA"/>
</dbReference>
<comment type="caution">
    <text evidence="2">The sequence shown here is derived from an EMBL/GenBank/DDBJ whole genome shotgun (WGS) entry which is preliminary data.</text>
</comment>
<keyword evidence="1" id="KW-0472">Membrane</keyword>
<organism evidence="2 3">
    <name type="scientific">Pseudohalioglobus sediminis</name>
    <dbReference type="NCBI Taxonomy" id="2606449"/>
    <lineage>
        <taxon>Bacteria</taxon>
        <taxon>Pseudomonadati</taxon>
        <taxon>Pseudomonadota</taxon>
        <taxon>Gammaproteobacteria</taxon>
        <taxon>Cellvibrionales</taxon>
        <taxon>Halieaceae</taxon>
        <taxon>Pseudohalioglobus</taxon>
    </lineage>
</organism>
<sequence length="268" mass="27890">MILLLLQAGMGQAAEFVPDEDFALHTLLNLLATAEARIDRTSASLSTQALAEITLLDAPAFLDGASEANAGALLQLVPNGTERFGQCVQVQYTYSNILSSSAQGAELQASASLGTEPLRFQGQVLAQTATAIPAGGTLRTGLTDTIDYYNTEGQCRIAFMGPGDINTTDQSELTMSESFVARIGDRIRISIGSAAFVGGRGTGQSSAASTTSLLMEIVSAEAFSCSAPPPCNIPPVVPVANRWLLGIMALLLACAAAASLVGRRDRFS</sequence>
<dbReference type="Proteomes" id="UP000323708">
    <property type="component" value="Unassembled WGS sequence"/>
</dbReference>
<feature type="transmembrane region" description="Helical" evidence="1">
    <location>
        <begin position="243"/>
        <end position="262"/>
    </location>
</feature>